<keyword evidence="4" id="KW-1133">Transmembrane helix</keyword>
<dbReference type="Gene3D" id="2.40.260.10">
    <property type="entry name" value="Sortase"/>
    <property type="match status" value="1"/>
</dbReference>
<feature type="active site" description="Proton donor/acceptor" evidence="2">
    <location>
        <position position="155"/>
    </location>
</feature>
<comment type="caution">
    <text evidence="5">The sequence shown here is derived from an EMBL/GenBank/DDBJ whole genome shotgun (WGS) entry which is preliminary data.</text>
</comment>
<dbReference type="RefSeq" id="WP_246595513.1">
    <property type="nucleotide sequence ID" value="NZ_BAABEA010000002.1"/>
</dbReference>
<name>A0A919SMU2_9ACTN</name>
<feature type="region of interest" description="Disordered" evidence="3">
    <location>
        <begin position="1"/>
        <end position="25"/>
    </location>
</feature>
<accession>A0A919SMU2</accession>
<evidence type="ECO:0000256" key="3">
    <source>
        <dbReference type="SAM" id="MobiDB-lite"/>
    </source>
</evidence>
<dbReference type="InterPro" id="IPR042001">
    <property type="entry name" value="Sortase_F"/>
</dbReference>
<keyword evidence="4" id="KW-0472">Membrane</keyword>
<feature type="region of interest" description="Disordered" evidence="3">
    <location>
        <begin position="59"/>
        <end position="80"/>
    </location>
</feature>
<evidence type="ECO:0000256" key="1">
    <source>
        <dbReference type="ARBA" id="ARBA00022801"/>
    </source>
</evidence>
<dbReference type="EMBL" id="BOQL01000047">
    <property type="protein sequence ID" value="GIM73823.1"/>
    <property type="molecule type" value="Genomic_DNA"/>
</dbReference>
<feature type="compositionally biased region" description="Low complexity" evidence="3">
    <location>
        <begin position="1"/>
        <end position="20"/>
    </location>
</feature>
<dbReference type="InterPro" id="IPR005754">
    <property type="entry name" value="Sortase"/>
</dbReference>
<dbReference type="InterPro" id="IPR023365">
    <property type="entry name" value="Sortase_dom-sf"/>
</dbReference>
<keyword evidence="1" id="KW-0378">Hydrolase</keyword>
<proteinExistence type="predicted"/>
<evidence type="ECO:0000313" key="6">
    <source>
        <dbReference type="Proteomes" id="UP000681340"/>
    </source>
</evidence>
<evidence type="ECO:0000256" key="2">
    <source>
        <dbReference type="PIRSR" id="PIRSR605754-1"/>
    </source>
</evidence>
<evidence type="ECO:0000313" key="5">
    <source>
        <dbReference type="EMBL" id="GIM73823.1"/>
    </source>
</evidence>
<dbReference type="GO" id="GO:0016787">
    <property type="term" value="F:hydrolase activity"/>
    <property type="evidence" value="ECO:0007669"/>
    <property type="project" value="UniProtKB-KW"/>
</dbReference>
<dbReference type="Pfam" id="PF04203">
    <property type="entry name" value="Sortase"/>
    <property type="match status" value="1"/>
</dbReference>
<keyword evidence="4" id="KW-0812">Transmembrane</keyword>
<sequence>MSVVTPRPEAGPATGAGRAAAPEKSEVRRRARILLPAAVSVLVAFVVATGYLMLREPTGTDKLGRWAGTPSAAAGPVQPSEDMAGAPNPFRTVPSDLSGPPTRLRVAAIGVDTSLEKLELGADGELQPPKTNEHAGWYADGTAPGDVGPAVLAGHVDSQQGPAVFYRLREITAGDKIEVTRGDRTVTFTVTATAWYPKKAFPTEEVYGPTPDRQLRLITCGGVFDRTLRSYTDNLVVYAVAG</sequence>
<feature type="transmembrane region" description="Helical" evidence="4">
    <location>
        <begin position="33"/>
        <end position="54"/>
    </location>
</feature>
<evidence type="ECO:0000256" key="4">
    <source>
        <dbReference type="SAM" id="Phobius"/>
    </source>
</evidence>
<feature type="active site" description="Acyl-thioester intermediate" evidence="2">
    <location>
        <position position="220"/>
    </location>
</feature>
<dbReference type="Proteomes" id="UP000681340">
    <property type="component" value="Unassembled WGS sequence"/>
</dbReference>
<dbReference type="AlphaFoldDB" id="A0A919SMU2"/>
<organism evidence="5 6">
    <name type="scientific">Actinoplanes auranticolor</name>
    <dbReference type="NCBI Taxonomy" id="47988"/>
    <lineage>
        <taxon>Bacteria</taxon>
        <taxon>Bacillati</taxon>
        <taxon>Actinomycetota</taxon>
        <taxon>Actinomycetes</taxon>
        <taxon>Micromonosporales</taxon>
        <taxon>Micromonosporaceae</taxon>
        <taxon>Actinoplanes</taxon>
    </lineage>
</organism>
<dbReference type="SUPFAM" id="SSF63817">
    <property type="entry name" value="Sortase"/>
    <property type="match status" value="1"/>
</dbReference>
<reference evidence="5" key="1">
    <citation type="submission" date="2021-03" db="EMBL/GenBank/DDBJ databases">
        <title>Whole genome shotgun sequence of Actinoplanes auranticolor NBRC 12245.</title>
        <authorList>
            <person name="Komaki H."/>
            <person name="Tamura T."/>
        </authorList>
    </citation>
    <scope>NUCLEOTIDE SEQUENCE</scope>
    <source>
        <strain evidence="5">NBRC 12245</strain>
    </source>
</reference>
<protein>
    <submittedName>
        <fullName evidence="5">Class F sortase</fullName>
    </submittedName>
</protein>
<dbReference type="CDD" id="cd05829">
    <property type="entry name" value="Sortase_F"/>
    <property type="match status" value="1"/>
</dbReference>
<gene>
    <name evidence="5" type="ORF">Aau02nite_57830</name>
</gene>
<dbReference type="NCBIfam" id="NF033748">
    <property type="entry name" value="class_F_sortase"/>
    <property type="match status" value="1"/>
</dbReference>
<keyword evidence="6" id="KW-1185">Reference proteome</keyword>